<sequence>MSNFQEMTVAQLKQFLSDHRSNDEMFSDALGELLRRNPDRPIYSADMPPEEIGQVIREKIEQIRNKEQYS</sequence>
<protein>
    <submittedName>
        <fullName evidence="1">Uncharacterized protein</fullName>
    </submittedName>
</protein>
<proteinExistence type="predicted"/>
<organism evidence="1">
    <name type="scientific">Planktothricoides raciborskii GIHE-MW2</name>
    <dbReference type="NCBI Taxonomy" id="2792601"/>
    <lineage>
        <taxon>Bacteria</taxon>
        <taxon>Bacillati</taxon>
        <taxon>Cyanobacteriota</taxon>
        <taxon>Cyanophyceae</taxon>
        <taxon>Oscillatoriophycideae</taxon>
        <taxon>Oscillatoriales</taxon>
        <taxon>Oscillatoriaceae</taxon>
        <taxon>Planktothricoides</taxon>
    </lineage>
</organism>
<dbReference type="RefSeq" id="WP_054465952.1">
    <property type="nucleotide sequence ID" value="NZ_CP159837.1"/>
</dbReference>
<dbReference type="AlphaFoldDB" id="A0AAU8JIS9"/>
<accession>A0AAU8JIS9</accession>
<gene>
    <name evidence="1" type="ORF">ABWT76_001576</name>
</gene>
<name>A0AAU8JIS9_9CYAN</name>
<evidence type="ECO:0000313" key="1">
    <source>
        <dbReference type="EMBL" id="XCM38711.1"/>
    </source>
</evidence>
<dbReference type="EMBL" id="CP159837">
    <property type="protein sequence ID" value="XCM38711.1"/>
    <property type="molecule type" value="Genomic_DNA"/>
</dbReference>
<dbReference type="InterPro" id="IPR054053">
    <property type="entry name" value="DUF6887"/>
</dbReference>
<reference evidence="1" key="1">
    <citation type="submission" date="2024-07" db="EMBL/GenBank/DDBJ databases">
        <authorList>
            <person name="Kim Y.J."/>
            <person name="Jeong J.Y."/>
        </authorList>
    </citation>
    <scope>NUCLEOTIDE SEQUENCE</scope>
    <source>
        <strain evidence="1">GIHE-MW2</strain>
    </source>
</reference>
<dbReference type="Pfam" id="PF21826">
    <property type="entry name" value="DUF6887"/>
    <property type="match status" value="1"/>
</dbReference>